<dbReference type="InParanoid" id="A0A1Y2ENU3"/>
<dbReference type="STRING" id="106004.A0A1Y2ENU3"/>
<dbReference type="Pfam" id="PF00069">
    <property type="entry name" value="Pkinase"/>
    <property type="match status" value="1"/>
</dbReference>
<dbReference type="SMART" id="SM00220">
    <property type="entry name" value="S_TKc"/>
    <property type="match status" value="1"/>
</dbReference>
<evidence type="ECO:0000259" key="2">
    <source>
        <dbReference type="PROSITE" id="PS50011"/>
    </source>
</evidence>
<dbReference type="PANTHER" id="PTHR24347">
    <property type="entry name" value="SERINE/THREONINE-PROTEIN KINASE"/>
    <property type="match status" value="1"/>
</dbReference>
<keyword evidence="3" id="KW-0808">Transferase</keyword>
<dbReference type="AlphaFoldDB" id="A0A1Y2ENU3"/>
<proteinExistence type="predicted"/>
<dbReference type="EMBL" id="MCGR01000047">
    <property type="protein sequence ID" value="ORY73218.1"/>
    <property type="molecule type" value="Genomic_DNA"/>
</dbReference>
<evidence type="ECO:0000256" key="1">
    <source>
        <dbReference type="SAM" id="MobiDB-lite"/>
    </source>
</evidence>
<dbReference type="PROSITE" id="PS00108">
    <property type="entry name" value="PROTEIN_KINASE_ST"/>
    <property type="match status" value="1"/>
</dbReference>
<dbReference type="Gene3D" id="3.30.200.20">
    <property type="entry name" value="Phosphorylase Kinase, domain 1"/>
    <property type="match status" value="1"/>
</dbReference>
<dbReference type="CDD" id="cd05117">
    <property type="entry name" value="STKc_CAMK"/>
    <property type="match status" value="1"/>
</dbReference>
<evidence type="ECO:0000313" key="4">
    <source>
        <dbReference type="Proteomes" id="UP000193467"/>
    </source>
</evidence>
<feature type="domain" description="Protein kinase" evidence="2">
    <location>
        <begin position="1"/>
        <end position="216"/>
    </location>
</feature>
<dbReference type="OrthoDB" id="40902at2759"/>
<dbReference type="GO" id="GO:0005524">
    <property type="term" value="F:ATP binding"/>
    <property type="evidence" value="ECO:0007669"/>
    <property type="project" value="InterPro"/>
</dbReference>
<keyword evidence="3" id="KW-0418">Kinase</keyword>
<dbReference type="InterPro" id="IPR008271">
    <property type="entry name" value="Ser/Thr_kinase_AS"/>
</dbReference>
<accession>A0A1Y2ENU3</accession>
<dbReference type="Gene3D" id="1.10.510.10">
    <property type="entry name" value="Transferase(Phosphotransferase) domain 1"/>
    <property type="match status" value="1"/>
</dbReference>
<gene>
    <name evidence="3" type="ORF">BCR35DRAFT_344446</name>
</gene>
<dbReference type="PROSITE" id="PS50011">
    <property type="entry name" value="PROTEIN_KINASE_DOM"/>
    <property type="match status" value="1"/>
</dbReference>
<protein>
    <submittedName>
        <fullName evidence="3">Kinase-like domain-containing protein</fullName>
    </submittedName>
</protein>
<dbReference type="GO" id="GO:0004672">
    <property type="term" value="F:protein kinase activity"/>
    <property type="evidence" value="ECO:0007669"/>
    <property type="project" value="InterPro"/>
</dbReference>
<feature type="compositionally biased region" description="Basic and acidic residues" evidence="1">
    <location>
        <begin position="308"/>
        <end position="320"/>
    </location>
</feature>
<dbReference type="Proteomes" id="UP000193467">
    <property type="component" value="Unassembled WGS sequence"/>
</dbReference>
<dbReference type="InterPro" id="IPR000719">
    <property type="entry name" value="Prot_kinase_dom"/>
</dbReference>
<comment type="caution">
    <text evidence="3">The sequence shown here is derived from an EMBL/GenBank/DDBJ whole genome shotgun (WGS) entry which is preliminary data.</text>
</comment>
<evidence type="ECO:0000313" key="3">
    <source>
        <dbReference type="EMBL" id="ORY73218.1"/>
    </source>
</evidence>
<reference evidence="3 4" key="1">
    <citation type="submission" date="2016-07" db="EMBL/GenBank/DDBJ databases">
        <title>Pervasive Adenine N6-methylation of Active Genes in Fungi.</title>
        <authorList>
            <consortium name="DOE Joint Genome Institute"/>
            <person name="Mondo S.J."/>
            <person name="Dannebaum R.O."/>
            <person name="Kuo R.C."/>
            <person name="Labutti K."/>
            <person name="Haridas S."/>
            <person name="Kuo A."/>
            <person name="Salamov A."/>
            <person name="Ahrendt S.R."/>
            <person name="Lipzen A."/>
            <person name="Sullivan W."/>
            <person name="Andreopoulos W.B."/>
            <person name="Clum A."/>
            <person name="Lindquist E."/>
            <person name="Daum C."/>
            <person name="Ramamoorthy G.K."/>
            <person name="Gryganskyi A."/>
            <person name="Culley D."/>
            <person name="Magnuson J.K."/>
            <person name="James T.Y."/>
            <person name="O'Malley M.A."/>
            <person name="Stajich J.E."/>
            <person name="Spatafora J.W."/>
            <person name="Visel A."/>
            <person name="Grigoriev I.V."/>
        </authorList>
    </citation>
    <scope>NUCLEOTIDE SEQUENCE [LARGE SCALE GENOMIC DNA]</scope>
    <source>
        <strain evidence="3 4">62-1032</strain>
    </source>
</reference>
<keyword evidence="4" id="KW-1185">Reference proteome</keyword>
<sequence>MAAVFDEVHVLEGLDHPNVVKFHDWFESKEKFYLVFQLASGGELFDQISQRGKFTELEAVKVVRMVLEGTRYLHSKGIVHRDLKPENLIYLRPNGDELVIADFGIAKHIDPGQVLTSLAGSPGYAAPEVLTQQGHGSAVDLWSIGVITYTLLCGYTPFRASETQELINECTTARVEFHDKYWKNVHAEAKDFIRALIKPNPDERPTAEQALKHKWLTDHEPSTEHDLGTGLRENWDSRRRWKQTVNTLIASQRLAKGGLAARSRANTLAAEEQEETANRSSSETFRTAEDDSDEVAEREARGPVPEEQPQRTESMLERATRAFGGLKTSG</sequence>
<name>A0A1Y2ENU3_9BASI</name>
<feature type="region of interest" description="Disordered" evidence="1">
    <location>
        <begin position="257"/>
        <end position="330"/>
    </location>
</feature>
<organism evidence="3 4">
    <name type="scientific">Leucosporidium creatinivorum</name>
    <dbReference type="NCBI Taxonomy" id="106004"/>
    <lineage>
        <taxon>Eukaryota</taxon>
        <taxon>Fungi</taxon>
        <taxon>Dikarya</taxon>
        <taxon>Basidiomycota</taxon>
        <taxon>Pucciniomycotina</taxon>
        <taxon>Microbotryomycetes</taxon>
        <taxon>Leucosporidiales</taxon>
        <taxon>Leucosporidium</taxon>
    </lineage>
</organism>
<dbReference type="InterPro" id="IPR011009">
    <property type="entry name" value="Kinase-like_dom_sf"/>
</dbReference>
<dbReference type="SUPFAM" id="SSF56112">
    <property type="entry name" value="Protein kinase-like (PK-like)"/>
    <property type="match status" value="1"/>
</dbReference>